<protein>
    <submittedName>
        <fullName evidence="1">Uncharacterized protein</fullName>
    </submittedName>
</protein>
<sequence length="211" mass="23928">MKKLILSSVAIMTLASTGYSSELKGSDYISTDVGTTYNFQRIEANDEDNFLVQTKIESCNNDKTSCKYVSEIKDPSGKEITQSKYEYSYTVKNNGDVYIQHPNTDKETLLLPANIKFNKLRKENITIGNSQFSNTYEFKKEIPKLTVNGKDYENCIELEANSVVTYKKQVEKTQSLETYCKGVGLVKENLKETLNSEAPIIYKNVLMSITK</sequence>
<evidence type="ECO:0000313" key="1">
    <source>
        <dbReference type="EMBL" id="QWU99205.1"/>
    </source>
</evidence>
<organism evidence="1 2">
    <name type="scientific">Francisella salimarina</name>
    <dbReference type="NCBI Taxonomy" id="2599927"/>
    <lineage>
        <taxon>Bacteria</taxon>
        <taxon>Pseudomonadati</taxon>
        <taxon>Pseudomonadota</taxon>
        <taxon>Gammaproteobacteria</taxon>
        <taxon>Thiotrichales</taxon>
        <taxon>Francisellaceae</taxon>
        <taxon>Francisella</taxon>
    </lineage>
</organism>
<accession>A0AAJ4NNK5</accession>
<evidence type="ECO:0000313" key="2">
    <source>
        <dbReference type="Proteomes" id="UP000683421"/>
    </source>
</evidence>
<dbReference type="AlphaFoldDB" id="A0AAJ4NNK5"/>
<keyword evidence="2" id="KW-1185">Reference proteome</keyword>
<dbReference type="KEGG" id="fsr:KQR59_08910"/>
<dbReference type="EMBL" id="CP076680">
    <property type="protein sequence ID" value="QWU99205.1"/>
    <property type="molecule type" value="Genomic_DNA"/>
</dbReference>
<name>A0AAJ4NNK5_9GAMM</name>
<dbReference type="RefSeq" id="WP_146420938.1">
    <property type="nucleotide sequence ID" value="NZ_CP076680.1"/>
</dbReference>
<reference evidence="1 2" key="1">
    <citation type="submission" date="2021-06" db="EMBL/GenBank/DDBJ databases">
        <title>Ulceroglandular infection and bacteremia caused by Francisella salimarina in an immunocompromised patient, France.</title>
        <authorList>
            <person name="Hennebique A."/>
            <person name="Caspar Y."/>
            <person name="Maurin M."/>
            <person name="Boisset S."/>
            <person name="Pelloux I."/>
            <person name="Gallego-Hernanz M.P."/>
            <person name="Burucoa C."/>
            <person name="Cazenave-Roblot F."/>
            <person name="Plouzeau C."/>
            <person name="Rammaert B."/>
        </authorList>
    </citation>
    <scope>NUCLEOTIDE SEQUENCE [LARGE SCALE GENOMIC DNA]</scope>
    <source>
        <strain evidence="1 2">CHUGA-F75</strain>
    </source>
</reference>
<dbReference type="Proteomes" id="UP000683421">
    <property type="component" value="Chromosome"/>
</dbReference>
<gene>
    <name evidence="1" type="ORF">KQR59_08910</name>
</gene>
<proteinExistence type="predicted"/>